<reference evidence="3 4" key="1">
    <citation type="journal article" date="2016" name="Nat. Commun.">
        <title>Thousands of microbial genomes shed light on interconnected biogeochemical processes in an aquifer system.</title>
        <authorList>
            <person name="Anantharaman K."/>
            <person name="Brown C.T."/>
            <person name="Hug L.A."/>
            <person name="Sharon I."/>
            <person name="Castelle C.J."/>
            <person name="Probst A.J."/>
            <person name="Thomas B.C."/>
            <person name="Singh A."/>
            <person name="Wilkins M.J."/>
            <person name="Karaoz U."/>
            <person name="Brodie E.L."/>
            <person name="Williams K.H."/>
            <person name="Hubbard S.S."/>
            <person name="Banfield J.F."/>
        </authorList>
    </citation>
    <scope>NUCLEOTIDE SEQUENCE [LARGE SCALE GENOMIC DNA]</scope>
</reference>
<evidence type="ECO:0000313" key="3">
    <source>
        <dbReference type="EMBL" id="OGI65697.1"/>
    </source>
</evidence>
<feature type="transmembrane region" description="Helical" evidence="2">
    <location>
        <begin position="154"/>
        <end position="180"/>
    </location>
</feature>
<feature type="transmembrane region" description="Helical" evidence="2">
    <location>
        <begin position="20"/>
        <end position="40"/>
    </location>
</feature>
<feature type="transmembrane region" description="Helical" evidence="2">
    <location>
        <begin position="89"/>
        <end position="122"/>
    </location>
</feature>
<proteinExistence type="predicted"/>
<keyword evidence="2" id="KW-0472">Membrane</keyword>
<protein>
    <submittedName>
        <fullName evidence="3">Uncharacterized protein</fullName>
    </submittedName>
</protein>
<evidence type="ECO:0000256" key="2">
    <source>
        <dbReference type="SAM" id="Phobius"/>
    </source>
</evidence>
<comment type="caution">
    <text evidence="3">The sequence shown here is derived from an EMBL/GenBank/DDBJ whole genome shotgun (WGS) entry which is preliminary data.</text>
</comment>
<name>A0A1F6V7P0_9PROT</name>
<gene>
    <name evidence="3" type="ORF">A2W18_14840</name>
</gene>
<dbReference type="AlphaFoldDB" id="A0A1F6V7P0"/>
<dbReference type="Proteomes" id="UP000179076">
    <property type="component" value="Unassembled WGS sequence"/>
</dbReference>
<feature type="region of interest" description="Disordered" evidence="1">
    <location>
        <begin position="187"/>
        <end position="207"/>
    </location>
</feature>
<evidence type="ECO:0000313" key="4">
    <source>
        <dbReference type="Proteomes" id="UP000179076"/>
    </source>
</evidence>
<feature type="compositionally biased region" description="Basic residues" evidence="1">
    <location>
        <begin position="198"/>
        <end position="207"/>
    </location>
</feature>
<keyword evidence="2" id="KW-1133">Transmembrane helix</keyword>
<organism evidence="3 4">
    <name type="scientific">Candidatus Muproteobacteria bacterium RBG_16_60_9</name>
    <dbReference type="NCBI Taxonomy" id="1817755"/>
    <lineage>
        <taxon>Bacteria</taxon>
        <taxon>Pseudomonadati</taxon>
        <taxon>Pseudomonadota</taxon>
        <taxon>Candidatus Muproteobacteria</taxon>
    </lineage>
</organism>
<feature type="transmembrane region" description="Helical" evidence="2">
    <location>
        <begin position="52"/>
        <end position="77"/>
    </location>
</feature>
<accession>A0A1F6V7P0</accession>
<evidence type="ECO:0000256" key="1">
    <source>
        <dbReference type="SAM" id="MobiDB-lite"/>
    </source>
</evidence>
<dbReference type="EMBL" id="MFSP01000103">
    <property type="protein sequence ID" value="OGI65697.1"/>
    <property type="molecule type" value="Genomic_DNA"/>
</dbReference>
<keyword evidence="2" id="KW-0812">Transmembrane</keyword>
<sequence length="207" mass="22083">MAPLLERVAQPAFLTRLVAVILRITAALVALLSLTIFFKVGKLTFDLPTNRVLGGILFEVFLVLAIYATVHVFVIRARDVEAVKPSDTYAISIVALLVKLAGEAYGAFMIFMSLGGGLFVWFTNQQIGNLLGPVVRALFPGAHDDATFMGGIQLIATGVLIGVGSLVCAYATAQVLSLLVRPPRNGSQQFPAADVNHSHRSRFGSGS</sequence>